<keyword evidence="8" id="KW-0735">Signal-anchor</keyword>
<evidence type="ECO:0000256" key="11">
    <source>
        <dbReference type="ARBA" id="ARBA00023136"/>
    </source>
</evidence>
<keyword evidence="13" id="KW-0325">Glycoprotein</keyword>
<evidence type="ECO:0000256" key="6">
    <source>
        <dbReference type="ARBA" id="ARBA00022723"/>
    </source>
</evidence>
<evidence type="ECO:0000313" key="16">
    <source>
        <dbReference type="Proteomes" id="UP000633219"/>
    </source>
</evidence>
<evidence type="ECO:0000256" key="8">
    <source>
        <dbReference type="ARBA" id="ARBA00022968"/>
    </source>
</evidence>
<dbReference type="GO" id="GO:0015012">
    <property type="term" value="P:heparan sulfate proteoglycan biosynthetic process"/>
    <property type="evidence" value="ECO:0007669"/>
    <property type="project" value="TreeGrafter"/>
</dbReference>
<evidence type="ECO:0000313" key="15">
    <source>
        <dbReference type="EMBL" id="MBL0370982.1"/>
    </source>
</evidence>
<dbReference type="Proteomes" id="UP000633219">
    <property type="component" value="Unassembled WGS sequence"/>
</dbReference>
<reference evidence="15" key="1">
    <citation type="submission" date="2021-01" db="EMBL/GenBank/DDBJ databases">
        <title>Rhizobium sp. strain KVB221 16S ribosomal RNA gene Genome sequencing and assembly.</title>
        <authorList>
            <person name="Kang M."/>
        </authorList>
    </citation>
    <scope>NUCLEOTIDE SEQUENCE</scope>
    <source>
        <strain evidence="15">KVB221</strain>
    </source>
</reference>
<dbReference type="GO" id="GO:0030158">
    <property type="term" value="F:protein xylosyltransferase activity"/>
    <property type="evidence" value="ECO:0007669"/>
    <property type="project" value="InterPro"/>
</dbReference>
<dbReference type="GO" id="GO:0016020">
    <property type="term" value="C:membrane"/>
    <property type="evidence" value="ECO:0007669"/>
    <property type="project" value="InterPro"/>
</dbReference>
<sequence length="591" mass="66929">MAKITFIILAHENAELVSDLARLLTGFDAHAHAVIHYDLKSPAAEFSKLKEQFAGSNRVHLVRERIKCGWGDFSLVEATLRALRLIRDKQIDSDRVMLVSGVCMPIRPLAELSAFLDSHPDREFIEAYDSSWVSGGMREDRYRYHHICNQRNHPALFKSLYVTQKTLRLKRKLPPGLVPRFGSQWWTLTWSLCARMLDFLDRNPGIYKFFKTTWIADELVFQTLVYHFVPPGNVTGHSLTFYQFNEGGLPLVFSDRHMPLLDSIPRFFARKIDPNAKTLRVELSRRALQTSNPASPLLEPPVKWRLPRREIAARKSVLEPGYSRLFANNGKEDLPESLLEYDRSFVVLYGPPSVTEAVTDQIRGLAGYTVLGRIFQPGVVNFGNNIKDFHGLRPCEAAIRDSYPANYLRRIFLRCAGIPVFAMSPGDHPEIEAHFLRSPKAAVFAVAPRFPDTTWRDLYWLLCGSKTPERAPDDRQSLNTDFDQLDGPIDTDVEIRNMLDTILQSERTPIRRADLEADLAGSHGNSAAAILTLYDIASAAMPAELGDAPGALPIEWRSNLNLPENGSTPWKIIPDLKLRPRQPESSGIRHE</sequence>
<proteinExistence type="predicted"/>
<dbReference type="InterPro" id="IPR043538">
    <property type="entry name" value="XYLT"/>
</dbReference>
<dbReference type="PANTHER" id="PTHR46025:SF3">
    <property type="entry name" value="XYLOSYLTRANSFERASE OXT"/>
    <property type="match status" value="1"/>
</dbReference>
<evidence type="ECO:0000256" key="2">
    <source>
        <dbReference type="ARBA" id="ARBA00004648"/>
    </source>
</evidence>
<protein>
    <recommendedName>
        <fullName evidence="14">Peptide O-xylosyltransferase</fullName>
    </recommendedName>
</protein>
<organism evidence="15 16">
    <name type="scientific">Rhizobium setariae</name>
    <dbReference type="NCBI Taxonomy" id="2801340"/>
    <lineage>
        <taxon>Bacteria</taxon>
        <taxon>Pseudomonadati</taxon>
        <taxon>Pseudomonadota</taxon>
        <taxon>Alphaproteobacteria</taxon>
        <taxon>Hyphomicrobiales</taxon>
        <taxon>Rhizobiaceae</taxon>
        <taxon>Rhizobium/Agrobacterium group</taxon>
        <taxon>Rhizobium</taxon>
    </lineage>
</organism>
<dbReference type="PANTHER" id="PTHR46025">
    <property type="entry name" value="XYLOSYLTRANSFERASE OXT"/>
    <property type="match status" value="1"/>
</dbReference>
<dbReference type="InterPro" id="IPR003406">
    <property type="entry name" value="Glyco_trans_14"/>
</dbReference>
<evidence type="ECO:0000256" key="9">
    <source>
        <dbReference type="ARBA" id="ARBA00022989"/>
    </source>
</evidence>
<evidence type="ECO:0000256" key="4">
    <source>
        <dbReference type="ARBA" id="ARBA00022679"/>
    </source>
</evidence>
<dbReference type="GO" id="GO:0050650">
    <property type="term" value="P:chondroitin sulfate proteoglycan biosynthetic process"/>
    <property type="evidence" value="ECO:0007669"/>
    <property type="project" value="TreeGrafter"/>
</dbReference>
<evidence type="ECO:0000256" key="1">
    <source>
        <dbReference type="ARBA" id="ARBA00004323"/>
    </source>
</evidence>
<evidence type="ECO:0000256" key="3">
    <source>
        <dbReference type="ARBA" id="ARBA00022676"/>
    </source>
</evidence>
<comment type="caution">
    <text evidence="15">The sequence shown here is derived from an EMBL/GenBank/DDBJ whole genome shotgun (WGS) entry which is preliminary data.</text>
</comment>
<dbReference type="Pfam" id="PF02485">
    <property type="entry name" value="Branch"/>
    <property type="match status" value="1"/>
</dbReference>
<evidence type="ECO:0000256" key="12">
    <source>
        <dbReference type="ARBA" id="ARBA00023157"/>
    </source>
</evidence>
<keyword evidence="5" id="KW-0812">Transmembrane</keyword>
<keyword evidence="6" id="KW-0479">Metal-binding</keyword>
<dbReference type="AlphaFoldDB" id="A0A936YLL3"/>
<name>A0A936YLL3_9HYPH</name>
<keyword evidence="12" id="KW-1015">Disulfide bond</keyword>
<accession>A0A936YLL3</accession>
<keyword evidence="4" id="KW-0808">Transferase</keyword>
<dbReference type="EMBL" id="JAEQNC010000002">
    <property type="protein sequence ID" value="MBL0370982.1"/>
    <property type="molecule type" value="Genomic_DNA"/>
</dbReference>
<evidence type="ECO:0000256" key="7">
    <source>
        <dbReference type="ARBA" id="ARBA00022824"/>
    </source>
</evidence>
<evidence type="ECO:0000256" key="5">
    <source>
        <dbReference type="ARBA" id="ARBA00022692"/>
    </source>
</evidence>
<keyword evidence="10" id="KW-0333">Golgi apparatus</keyword>
<evidence type="ECO:0000256" key="14">
    <source>
        <dbReference type="ARBA" id="ARBA00042865"/>
    </source>
</evidence>
<comment type="subcellular location">
    <subcellularLocation>
        <location evidence="2">Endoplasmic reticulum membrane</location>
        <topology evidence="2">Single-pass type II membrane protein</topology>
    </subcellularLocation>
    <subcellularLocation>
        <location evidence="1">Golgi apparatus membrane</location>
        <topology evidence="1">Single-pass type II membrane protein</topology>
    </subcellularLocation>
</comment>
<keyword evidence="7" id="KW-0256">Endoplasmic reticulum</keyword>
<keyword evidence="9" id="KW-1133">Transmembrane helix</keyword>
<evidence type="ECO:0000256" key="10">
    <source>
        <dbReference type="ARBA" id="ARBA00023034"/>
    </source>
</evidence>
<keyword evidence="16" id="KW-1185">Reference proteome</keyword>
<dbReference type="RefSeq" id="WP_201652901.1">
    <property type="nucleotide sequence ID" value="NZ_JAEQNC010000002.1"/>
</dbReference>
<evidence type="ECO:0000256" key="13">
    <source>
        <dbReference type="ARBA" id="ARBA00023180"/>
    </source>
</evidence>
<dbReference type="GO" id="GO:0046872">
    <property type="term" value="F:metal ion binding"/>
    <property type="evidence" value="ECO:0007669"/>
    <property type="project" value="UniProtKB-KW"/>
</dbReference>
<keyword evidence="11" id="KW-0472">Membrane</keyword>
<keyword evidence="3" id="KW-0328">Glycosyltransferase</keyword>
<gene>
    <name evidence="15" type="ORF">JJB09_02980</name>
</gene>